<dbReference type="PANTHER" id="PTHR24256">
    <property type="entry name" value="TRYPTASE-RELATED"/>
    <property type="match status" value="1"/>
</dbReference>
<comment type="caution">
    <text evidence="8">Lacks conserved residue(s) required for the propagation of feature annotation.</text>
</comment>
<dbReference type="InterPro" id="IPR035914">
    <property type="entry name" value="Sperma_CUB_dom_sf"/>
</dbReference>
<reference evidence="9" key="1">
    <citation type="journal article" date="2013" name="Genome Biol.">
        <title>Draft genome of the mountain pine beetle, Dendroctonus ponderosae Hopkins, a major forest pest.</title>
        <authorList>
            <person name="Keeling C.I."/>
            <person name="Yuen M.M."/>
            <person name="Liao N.Y."/>
            <person name="Docking T.R."/>
            <person name="Chan S.K."/>
            <person name="Taylor G.A."/>
            <person name="Palmquist D.L."/>
            <person name="Jackman S.D."/>
            <person name="Nguyen A."/>
            <person name="Li M."/>
            <person name="Henderson H."/>
            <person name="Janes J.K."/>
            <person name="Zhao Y."/>
            <person name="Pandoh P."/>
            <person name="Moore R."/>
            <person name="Sperling F.A."/>
            <person name="Huber D.P."/>
            <person name="Birol I."/>
            <person name="Jones S.J."/>
            <person name="Bohlmann J."/>
        </authorList>
    </citation>
    <scope>NUCLEOTIDE SEQUENCE</scope>
</reference>
<comment type="similarity">
    <text evidence="7">Belongs to the peptidase S1 family. CLIP subfamily.</text>
</comment>
<gene>
    <name evidence="9" type="ORF">YQE_08791</name>
</gene>
<evidence type="ECO:0000313" key="9">
    <source>
        <dbReference type="EMBL" id="ENN74674.1"/>
    </source>
</evidence>
<dbReference type="OMA" id="APRNHVI"/>
<evidence type="ECO:0000256" key="8">
    <source>
        <dbReference type="PROSITE-ProRule" id="PRU00059"/>
    </source>
</evidence>
<dbReference type="InterPro" id="IPR024175">
    <property type="entry name" value="Pept_S1A_C1r/C1S/mannan-bd"/>
</dbReference>
<feature type="non-terminal residue" evidence="9">
    <location>
        <position position="1"/>
    </location>
</feature>
<keyword evidence="5" id="KW-0720">Serine protease</keyword>
<dbReference type="PRINTS" id="PR00722">
    <property type="entry name" value="CHYMOTRYPSIN"/>
</dbReference>
<dbReference type="Pfam" id="PF00089">
    <property type="entry name" value="Trypsin"/>
    <property type="match status" value="2"/>
</dbReference>
<evidence type="ECO:0000256" key="7">
    <source>
        <dbReference type="ARBA" id="ARBA00024195"/>
    </source>
</evidence>
<evidence type="ECO:0000256" key="3">
    <source>
        <dbReference type="ARBA" id="ARBA00022670"/>
    </source>
</evidence>
<name>N6T3F0_DENPD</name>
<dbReference type="SUPFAM" id="SSF50494">
    <property type="entry name" value="Trypsin-like serine proteases"/>
    <property type="match status" value="2"/>
</dbReference>
<dbReference type="InterPro" id="IPR000859">
    <property type="entry name" value="CUB_dom"/>
</dbReference>
<dbReference type="InterPro" id="IPR018114">
    <property type="entry name" value="TRYPSIN_HIS"/>
</dbReference>
<dbReference type="GO" id="GO:0005576">
    <property type="term" value="C:extracellular region"/>
    <property type="evidence" value="ECO:0007669"/>
    <property type="project" value="UniProtKB-SubCell"/>
</dbReference>
<dbReference type="PROSITE" id="PS50240">
    <property type="entry name" value="TRYPSIN_DOM"/>
    <property type="match status" value="2"/>
</dbReference>
<dbReference type="SMART" id="SM00042">
    <property type="entry name" value="CUB"/>
    <property type="match status" value="2"/>
</dbReference>
<dbReference type="InterPro" id="IPR051487">
    <property type="entry name" value="Ser/Thr_Proteases_Immune/Dev"/>
</dbReference>
<evidence type="ECO:0000256" key="5">
    <source>
        <dbReference type="ARBA" id="ARBA00022825"/>
    </source>
</evidence>
<dbReference type="PROSITE" id="PS00134">
    <property type="entry name" value="TRYPSIN_HIS"/>
    <property type="match status" value="2"/>
</dbReference>
<dbReference type="FunFam" id="2.40.10.10:FF:000015">
    <property type="entry name" value="Atrial natriuretic peptide-converting enzyme"/>
    <property type="match status" value="2"/>
</dbReference>
<dbReference type="PROSITE" id="PS01180">
    <property type="entry name" value="CUB"/>
    <property type="match status" value="2"/>
</dbReference>
<evidence type="ECO:0000256" key="4">
    <source>
        <dbReference type="ARBA" id="ARBA00022801"/>
    </source>
</evidence>
<dbReference type="Pfam" id="PF00431">
    <property type="entry name" value="CUB"/>
    <property type="match status" value="2"/>
</dbReference>
<dbReference type="EMBL" id="KB741037">
    <property type="protein sequence ID" value="ENN74674.1"/>
    <property type="molecule type" value="Genomic_DNA"/>
</dbReference>
<dbReference type="SMART" id="SM00020">
    <property type="entry name" value="Tryp_SPc"/>
    <property type="match status" value="2"/>
</dbReference>
<dbReference type="GO" id="GO:0004252">
    <property type="term" value="F:serine-type endopeptidase activity"/>
    <property type="evidence" value="ECO:0007669"/>
    <property type="project" value="InterPro"/>
</dbReference>
<dbReference type="InterPro" id="IPR001254">
    <property type="entry name" value="Trypsin_dom"/>
</dbReference>
<keyword evidence="2" id="KW-0964">Secreted</keyword>
<dbReference type="InterPro" id="IPR001314">
    <property type="entry name" value="Peptidase_S1A"/>
</dbReference>
<evidence type="ECO:0000256" key="2">
    <source>
        <dbReference type="ARBA" id="ARBA00022525"/>
    </source>
</evidence>
<protein>
    <submittedName>
        <fullName evidence="9">Uncharacterized protein</fullName>
    </submittedName>
</protein>
<dbReference type="CDD" id="cd00041">
    <property type="entry name" value="CUB"/>
    <property type="match status" value="1"/>
</dbReference>
<organism evidence="9">
    <name type="scientific">Dendroctonus ponderosae</name>
    <name type="common">Mountain pine beetle</name>
    <dbReference type="NCBI Taxonomy" id="77166"/>
    <lineage>
        <taxon>Eukaryota</taxon>
        <taxon>Metazoa</taxon>
        <taxon>Ecdysozoa</taxon>
        <taxon>Arthropoda</taxon>
        <taxon>Hexapoda</taxon>
        <taxon>Insecta</taxon>
        <taxon>Pterygota</taxon>
        <taxon>Neoptera</taxon>
        <taxon>Endopterygota</taxon>
        <taxon>Coleoptera</taxon>
        <taxon>Polyphaga</taxon>
        <taxon>Cucujiformia</taxon>
        <taxon>Curculionidae</taxon>
        <taxon>Scolytinae</taxon>
        <taxon>Dendroctonus</taxon>
    </lineage>
</organism>
<dbReference type="CDD" id="cd00190">
    <property type="entry name" value="Tryp_SPc"/>
    <property type="match status" value="2"/>
</dbReference>
<accession>N6T3F0</accession>
<evidence type="ECO:0000256" key="6">
    <source>
        <dbReference type="ARBA" id="ARBA00023157"/>
    </source>
</evidence>
<sequence length="799" mass="87706">MSMILSNFWNFLMPMSAVVSPLDPKCNYYQELAMGELYYIFNNEYPRNYTAGYSCQWIAKSPLRSQIFLSCEDLNMPKSSNCQHDRLEISSSGPKHLSESHTYCGSGSVSLILQGSTLSVVLRTRSRSQGGRFLCAITAIESNIESDQSFDIPMADRGCNCGWKNDKKITGGHETKVNEYPAMVGLVDANRRIYCGGTIISNTYVLTAAHCVHNRDASTLYVQVGDHDVSTGDDTPYSALYKVVDYEMAEGYNPITYEGDIALVKVNNINFNENVGPICLPFRHSFNNYAGNFVTALGWGQLEFSGRPSDTLQEVDLEIIANEECEQSALEPIPNSEFCTYTSGKDTCQSDSGGPLLWQNQSNGRLFIWGIVSHGAGCGSLSPGINTRVASFLKWIQDRTAVLNGIWWLLLLALKVEAQDCNDYIELVAGQEYYIASPSYPNFYSQPIDCVWNLRTAIGSQVLVSCDLLLPNTQNCYGGGLYVSTSGNVRFTDGRIYCGNNSFSAYSQQTTLALGLYGTGSPGGKFLCTATAIKLSTPKSSVQENGFSNCDCGWRPLTRILGGVETGINEFPFMAAIIYKGNLFCGGSIISDRFILSAAHCVVGKTSSDFFILVGDHNLNTGADTQSSGVYNMNGYVVHPDYQSSTQKNDISIVQVKTQIIFSAKVGPVCLPFRYSFRTMSGEPVLLIGWGQLEFSGPTSPTLQKVDVRIVSTQQCNQMQSEVISQGEICTYSDEPKDACQFDSGGPVVWLDRDTTRYQLIGIISHGVPCGSAAPAVNTRVTEYLQWIIDQTSTTYCVK</sequence>
<keyword evidence="3" id="KW-0645">Protease</keyword>
<dbReference type="Gene3D" id="2.40.10.10">
    <property type="entry name" value="Trypsin-like serine proteases"/>
    <property type="match status" value="2"/>
</dbReference>
<dbReference type="Gene3D" id="2.60.120.290">
    <property type="entry name" value="Spermadhesin, CUB domain"/>
    <property type="match status" value="2"/>
</dbReference>
<dbReference type="PIRSF" id="PIRSF001155">
    <property type="entry name" value="C1r_C1s_MASP"/>
    <property type="match status" value="1"/>
</dbReference>
<keyword evidence="6" id="KW-1015">Disulfide bond</keyword>
<dbReference type="SUPFAM" id="SSF49854">
    <property type="entry name" value="Spermadhesin, CUB domain"/>
    <property type="match status" value="2"/>
</dbReference>
<dbReference type="InterPro" id="IPR043504">
    <property type="entry name" value="Peptidase_S1_PA_chymotrypsin"/>
</dbReference>
<dbReference type="InterPro" id="IPR009003">
    <property type="entry name" value="Peptidase_S1_PA"/>
</dbReference>
<dbReference type="OrthoDB" id="6380398at2759"/>
<evidence type="ECO:0000256" key="1">
    <source>
        <dbReference type="ARBA" id="ARBA00004613"/>
    </source>
</evidence>
<proteinExistence type="inferred from homology"/>
<dbReference type="HOGENOM" id="CLU_004497_3_1_1"/>
<dbReference type="GO" id="GO:0006956">
    <property type="term" value="P:complement activation"/>
    <property type="evidence" value="ECO:0007669"/>
    <property type="project" value="InterPro"/>
</dbReference>
<dbReference type="AlphaFoldDB" id="N6T3F0"/>
<comment type="subcellular location">
    <subcellularLocation>
        <location evidence="1">Secreted</location>
    </subcellularLocation>
</comment>
<keyword evidence="4" id="KW-0378">Hydrolase</keyword>
<dbReference type="GO" id="GO:0006508">
    <property type="term" value="P:proteolysis"/>
    <property type="evidence" value="ECO:0007669"/>
    <property type="project" value="UniProtKB-KW"/>
</dbReference>